<keyword evidence="9" id="KW-1185">Reference proteome</keyword>
<protein>
    <recommendedName>
        <fullName evidence="7">HTH araC/xylS-type domain-containing protein</fullName>
    </recommendedName>
</protein>
<accession>A0A395R2I3</accession>
<evidence type="ECO:0000256" key="2">
    <source>
        <dbReference type="ARBA" id="ARBA00023015"/>
    </source>
</evidence>
<dbReference type="PROSITE" id="PS00041">
    <property type="entry name" value="HTH_ARAC_FAMILY_1"/>
    <property type="match status" value="1"/>
</dbReference>
<evidence type="ECO:0000256" key="4">
    <source>
        <dbReference type="ARBA" id="ARBA00023159"/>
    </source>
</evidence>
<dbReference type="SMART" id="SM00342">
    <property type="entry name" value="HTH_ARAC"/>
    <property type="match status" value="1"/>
</dbReference>
<feature type="domain" description="HTH araC/xylS-type" evidence="7">
    <location>
        <begin position="216"/>
        <end position="317"/>
    </location>
</feature>
<dbReference type="GO" id="GO:0009893">
    <property type="term" value="P:positive regulation of metabolic process"/>
    <property type="evidence" value="ECO:0007669"/>
    <property type="project" value="UniProtKB-ARBA"/>
</dbReference>
<evidence type="ECO:0000256" key="5">
    <source>
        <dbReference type="ARBA" id="ARBA00023163"/>
    </source>
</evidence>
<dbReference type="PANTHER" id="PTHR46796">
    <property type="entry name" value="HTH-TYPE TRANSCRIPTIONAL ACTIVATOR RHAS-RELATED"/>
    <property type="match status" value="1"/>
</dbReference>
<dbReference type="Proteomes" id="UP000265411">
    <property type="component" value="Unassembled WGS sequence"/>
</dbReference>
<keyword evidence="3" id="KW-0238">DNA-binding</keyword>
<proteinExistence type="predicted"/>
<dbReference type="SUPFAM" id="SSF46689">
    <property type="entry name" value="Homeodomain-like"/>
    <property type="match status" value="1"/>
</dbReference>
<dbReference type="PRINTS" id="PR00032">
    <property type="entry name" value="HTHARAC"/>
</dbReference>
<dbReference type="RefSeq" id="WP_181977920.1">
    <property type="nucleotide sequence ID" value="NZ_LMAZ01000003.1"/>
</dbReference>
<dbReference type="GO" id="GO:0003700">
    <property type="term" value="F:DNA-binding transcription factor activity"/>
    <property type="evidence" value="ECO:0007669"/>
    <property type="project" value="InterPro"/>
</dbReference>
<comment type="function">
    <text evidence="6">Regulatory protein of the TOL plasmid xyl operons. XylS activates the xylXYZLTEGFJQKIH operon required for the degradation of toluene, m-xylene and p-xylene.</text>
</comment>
<name>A0A395R2I3_9PSED</name>
<comment type="caution">
    <text evidence="8">The sequence shown here is derived from an EMBL/GenBank/DDBJ whole genome shotgun (WGS) entry which is preliminary data.</text>
</comment>
<evidence type="ECO:0000256" key="1">
    <source>
        <dbReference type="ARBA" id="ARBA00004496"/>
    </source>
</evidence>
<evidence type="ECO:0000313" key="8">
    <source>
        <dbReference type="EMBL" id="RGP54298.1"/>
    </source>
</evidence>
<dbReference type="GO" id="GO:0005737">
    <property type="term" value="C:cytoplasm"/>
    <property type="evidence" value="ECO:0007669"/>
    <property type="project" value="UniProtKB-SubCell"/>
</dbReference>
<keyword evidence="5" id="KW-0804">Transcription</keyword>
<keyword evidence="2" id="KW-0805">Transcription regulation</keyword>
<reference evidence="8 9" key="1">
    <citation type="journal article" date="2018" name="Syst. Appl. Microbiol.">
        <title>Pseudomonas gallaeciensis sp. nov., isolated from crude-oil-contaminated intertidal sand samples after the Prestige oil spill.</title>
        <authorList>
            <person name="Mulet M."/>
            <person name="Sanchez D."/>
            <person name="Rodriguez A.C."/>
            <person name="Nogales B."/>
            <person name="Bosch R."/>
            <person name="Busquets A."/>
            <person name="Gomila M."/>
            <person name="Lalucat J."/>
            <person name="Garcia-Valdes E."/>
        </authorList>
    </citation>
    <scope>NUCLEOTIDE SEQUENCE [LARGE SCALE GENOMIC DNA]</scope>
    <source>
        <strain evidence="8 9">V113</strain>
    </source>
</reference>
<comment type="subcellular location">
    <subcellularLocation>
        <location evidence="1">Cytoplasm</location>
    </subcellularLocation>
</comment>
<dbReference type="EMBL" id="LMAZ01000003">
    <property type="protein sequence ID" value="RGP54298.1"/>
    <property type="molecule type" value="Genomic_DNA"/>
</dbReference>
<dbReference type="InterPro" id="IPR020449">
    <property type="entry name" value="Tscrpt_reg_AraC-type_HTH"/>
</dbReference>
<evidence type="ECO:0000313" key="9">
    <source>
        <dbReference type="Proteomes" id="UP000265411"/>
    </source>
</evidence>
<dbReference type="InterPro" id="IPR018060">
    <property type="entry name" value="HTH_AraC"/>
</dbReference>
<sequence length="317" mass="35186">MAFFSFSTRDYPEVQRLEAAQDVYAAVANIAVSTPRDMVPFVETRVRLLPGITIALTQSSPLLVQRREAQLQDGNDDVALLINPTGQNSWLTELAGVGEVQCAPGTGCFGFNDRPGDIVFAGTTNWMLNITFSRALIGEMTADLERRYKTPRLAREGHALLAGTALELLRLSEEDAPLDVLQCSNQLLDLAALAVGAPRDMAVLARQRGLKQARMRALKADLLVNLHHEKLSLSWVAARHGVSPGYVRAMFEQEGTSFTDYLLELRLQRALHCLRSPVHVARSITEIAYSLGFNNLSWFYRAFKRRFGFPPGEAREA</sequence>
<dbReference type="InterPro" id="IPR018062">
    <property type="entry name" value="HTH_AraC-typ_CS"/>
</dbReference>
<dbReference type="Pfam" id="PF12833">
    <property type="entry name" value="HTH_18"/>
    <property type="match status" value="1"/>
</dbReference>
<dbReference type="PANTHER" id="PTHR46796:SF6">
    <property type="entry name" value="ARAC SUBFAMILY"/>
    <property type="match status" value="1"/>
</dbReference>
<keyword evidence="4" id="KW-0010">Activator</keyword>
<organism evidence="8 9">
    <name type="scientific">Pseudomonas abyssi</name>
    <dbReference type="NCBI Taxonomy" id="170540"/>
    <lineage>
        <taxon>Bacteria</taxon>
        <taxon>Pseudomonadati</taxon>
        <taxon>Pseudomonadota</taxon>
        <taxon>Gammaproteobacteria</taxon>
        <taxon>Pseudomonadales</taxon>
        <taxon>Pseudomonadaceae</taxon>
        <taxon>Pseudomonas</taxon>
    </lineage>
</organism>
<dbReference type="Gene3D" id="1.10.10.60">
    <property type="entry name" value="Homeodomain-like"/>
    <property type="match status" value="1"/>
</dbReference>
<dbReference type="PROSITE" id="PS01124">
    <property type="entry name" value="HTH_ARAC_FAMILY_2"/>
    <property type="match status" value="1"/>
</dbReference>
<evidence type="ECO:0000259" key="7">
    <source>
        <dbReference type="PROSITE" id="PS01124"/>
    </source>
</evidence>
<gene>
    <name evidence="8" type="ORF">ASB58_10425</name>
</gene>
<evidence type="ECO:0000256" key="6">
    <source>
        <dbReference type="ARBA" id="ARBA00037345"/>
    </source>
</evidence>
<dbReference type="InterPro" id="IPR009057">
    <property type="entry name" value="Homeodomain-like_sf"/>
</dbReference>
<dbReference type="GO" id="GO:0043565">
    <property type="term" value="F:sequence-specific DNA binding"/>
    <property type="evidence" value="ECO:0007669"/>
    <property type="project" value="InterPro"/>
</dbReference>
<dbReference type="InterPro" id="IPR050204">
    <property type="entry name" value="AraC_XylS_family_regulators"/>
</dbReference>
<evidence type="ECO:0000256" key="3">
    <source>
        <dbReference type="ARBA" id="ARBA00023125"/>
    </source>
</evidence>
<dbReference type="AlphaFoldDB" id="A0A395R2I3"/>